<dbReference type="Proteomes" id="UP000044136">
    <property type="component" value="Unassembled WGS sequence"/>
</dbReference>
<accession>A0A078M7U9</accession>
<keyword evidence="3" id="KW-1185">Reference proteome</keyword>
<feature type="compositionally biased region" description="Polar residues" evidence="1">
    <location>
        <begin position="100"/>
        <end position="117"/>
    </location>
</feature>
<evidence type="ECO:0000256" key="1">
    <source>
        <dbReference type="SAM" id="MobiDB-lite"/>
    </source>
</evidence>
<reference evidence="2 3" key="1">
    <citation type="submission" date="2014-07" db="EMBL/GenBank/DDBJ databases">
        <authorList>
            <person name="Urmite Genomes Urmite Genomes"/>
        </authorList>
    </citation>
    <scope>NUCLEOTIDE SEQUENCE [LARGE SCALE GENOMIC DNA]</scope>
    <source>
        <strain evidence="2 3">13MG44_air</strain>
    </source>
</reference>
<protein>
    <submittedName>
        <fullName evidence="2">Uncharacterized protein</fullName>
    </submittedName>
</protein>
<organism evidence="2 3">
    <name type="scientific">Jeotgalicoccus saudimassiliensis</name>
    <dbReference type="NCBI Taxonomy" id="1461582"/>
    <lineage>
        <taxon>Bacteria</taxon>
        <taxon>Bacillati</taxon>
        <taxon>Bacillota</taxon>
        <taxon>Bacilli</taxon>
        <taxon>Bacillales</taxon>
        <taxon>Staphylococcaceae</taxon>
        <taxon>Jeotgalicoccus</taxon>
    </lineage>
</organism>
<dbReference type="AlphaFoldDB" id="A0A078M7U9"/>
<evidence type="ECO:0000313" key="2">
    <source>
        <dbReference type="EMBL" id="CEA00721.1"/>
    </source>
</evidence>
<dbReference type="HOGENOM" id="CLU_1641486_0_0_9"/>
<sequence length="161" mass="17488">MGGVGLQRRIGVVIRVCPVYNGGRTLSFEPSRFTTADARCHSNTTGSQRRTTVVIPAPPVHNGGRPLSFKHHRFTTADARCHSSTTGSQRWTTVVNQTSTRPNTYIPTSTNQSTIRSTNKKTPPKTALKQSRGSSSALILLFYSSGISRGFSIISTSSMFV</sequence>
<feature type="region of interest" description="Disordered" evidence="1">
    <location>
        <begin position="100"/>
        <end position="130"/>
    </location>
</feature>
<proteinExistence type="predicted"/>
<dbReference type="STRING" id="1461582.BN1048_01060"/>
<evidence type="ECO:0000313" key="3">
    <source>
        <dbReference type="Proteomes" id="UP000044136"/>
    </source>
</evidence>
<name>A0A078M7U9_9STAP</name>
<dbReference type="EMBL" id="CCSE01000001">
    <property type="protein sequence ID" value="CEA00721.1"/>
    <property type="molecule type" value="Genomic_DNA"/>
</dbReference>
<gene>
    <name evidence="2" type="ORF">BN1048_01060</name>
</gene>